<sequence>MKDKKSLFLLLALLLMTTSLLTACSDSSSTLTNTKPNPNSNPDHNMEVGTINETLYELGQDPLEFTFYGHYSSYTMPPWGADAGSKWIQENKKVTVKPIYAGNDAAAKLNTMIATNNLPDVIWIDRAADFERLREAGLLVSLDEYVEKYPNLKQWLGDEGINILRAKDGHLYGFPNWYANRPFGNAGYVVNRKIHKALGEPKLETTADLYQYLKLVKDKFPSVIPYQPGLAADGQGIDTLYSAFKENDHKYPGMRAVPTGDRLTSIYSDTAYIEAMKYTSKLFREKLISQDSFTQTLDQITETVMSGNVAVFAGASPTDIASKAHPELVKNDPDGGYFMIWPIHKEGLDKNKIFPGTYTTLGWNVAAITKAAEDPEAIFAFLDWYTGPEGQTINFWGPEGKYWKGLKEDGITPIFTEDYIMDAAGLLEYQGVSSKLMWVGNTVFADVTKAEFDATLPEDQRNWTTKWQHDITWKTQANATEFINLSPVPNTDLGMTAKRLDEIYLQARAEAIYAQSDEEVEAILKKAETASMEAGYQQLLDYKTERWQANKKKLAGKS</sequence>
<dbReference type="Pfam" id="PF01547">
    <property type="entry name" value="SBP_bac_1"/>
    <property type="match status" value="1"/>
</dbReference>
<keyword evidence="4" id="KW-1185">Reference proteome</keyword>
<dbReference type="PANTHER" id="PTHR43649">
    <property type="entry name" value="ARABINOSE-BINDING PROTEIN-RELATED"/>
    <property type="match status" value="1"/>
</dbReference>
<reference evidence="3 4" key="1">
    <citation type="submission" date="2017-04" db="EMBL/GenBank/DDBJ databases">
        <authorList>
            <person name="Afonso C.L."/>
            <person name="Miller P.J."/>
            <person name="Scott M.A."/>
            <person name="Spackman E."/>
            <person name="Goraichik I."/>
            <person name="Dimitrov K.M."/>
            <person name="Suarez D.L."/>
            <person name="Swayne D.E."/>
        </authorList>
    </citation>
    <scope>NUCLEOTIDE SEQUENCE [LARGE SCALE GENOMIC DNA]</scope>
    <source>
        <strain evidence="3 4">11</strain>
    </source>
</reference>
<gene>
    <name evidence="3" type="ORF">SAMN06295960_1723</name>
</gene>
<evidence type="ECO:0000313" key="3">
    <source>
        <dbReference type="EMBL" id="SMG29061.1"/>
    </source>
</evidence>
<name>A0A1X7JLX9_9BACL</name>
<dbReference type="EMBL" id="FXAZ01000001">
    <property type="protein sequence ID" value="SMG29061.1"/>
    <property type="molecule type" value="Genomic_DNA"/>
</dbReference>
<dbReference type="AlphaFoldDB" id="A0A1X7JLX9"/>
<dbReference type="Proteomes" id="UP000193834">
    <property type="component" value="Unassembled WGS sequence"/>
</dbReference>
<keyword evidence="2" id="KW-0732">Signal</keyword>
<proteinExistence type="predicted"/>
<dbReference type="InterPro" id="IPR006059">
    <property type="entry name" value="SBP"/>
</dbReference>
<feature type="chain" id="PRO_5039186049" evidence="2">
    <location>
        <begin position="23"/>
        <end position="558"/>
    </location>
</feature>
<dbReference type="PROSITE" id="PS51257">
    <property type="entry name" value="PROKAR_LIPOPROTEIN"/>
    <property type="match status" value="1"/>
</dbReference>
<feature type="compositionally biased region" description="Polar residues" evidence="1">
    <location>
        <begin position="27"/>
        <end position="43"/>
    </location>
</feature>
<evidence type="ECO:0000256" key="2">
    <source>
        <dbReference type="SAM" id="SignalP"/>
    </source>
</evidence>
<dbReference type="SUPFAM" id="SSF53850">
    <property type="entry name" value="Periplasmic binding protein-like II"/>
    <property type="match status" value="1"/>
</dbReference>
<feature type="region of interest" description="Disordered" evidence="1">
    <location>
        <begin position="27"/>
        <end position="46"/>
    </location>
</feature>
<accession>A0A1X7JLX9</accession>
<dbReference type="STRING" id="1852522.SAMN06295960_1723"/>
<dbReference type="InterPro" id="IPR050490">
    <property type="entry name" value="Bact_solute-bd_prot1"/>
</dbReference>
<protein>
    <submittedName>
        <fullName evidence="3">ABC-type glycerol-3-phosphate transport system, substrate-binding protein</fullName>
    </submittedName>
</protein>
<feature type="signal peptide" evidence="2">
    <location>
        <begin position="1"/>
        <end position="22"/>
    </location>
</feature>
<dbReference type="PANTHER" id="PTHR43649:SF12">
    <property type="entry name" value="DIACETYLCHITOBIOSE BINDING PROTEIN DASA"/>
    <property type="match status" value="1"/>
</dbReference>
<evidence type="ECO:0000256" key="1">
    <source>
        <dbReference type="SAM" id="MobiDB-lite"/>
    </source>
</evidence>
<dbReference type="OrthoDB" id="2752887at2"/>
<dbReference type="RefSeq" id="WP_085493828.1">
    <property type="nucleotide sequence ID" value="NZ_FXAZ01000001.1"/>
</dbReference>
<evidence type="ECO:0000313" key="4">
    <source>
        <dbReference type="Proteomes" id="UP000193834"/>
    </source>
</evidence>
<organism evidence="3 4">
    <name type="scientific">Paenibacillus aquistagni</name>
    <dbReference type="NCBI Taxonomy" id="1852522"/>
    <lineage>
        <taxon>Bacteria</taxon>
        <taxon>Bacillati</taxon>
        <taxon>Bacillota</taxon>
        <taxon>Bacilli</taxon>
        <taxon>Bacillales</taxon>
        <taxon>Paenibacillaceae</taxon>
        <taxon>Paenibacillus</taxon>
    </lineage>
</organism>
<dbReference type="Gene3D" id="3.40.190.10">
    <property type="entry name" value="Periplasmic binding protein-like II"/>
    <property type="match status" value="2"/>
</dbReference>